<dbReference type="InterPro" id="IPR056777">
    <property type="entry name" value="Ycf2_N"/>
</dbReference>
<dbReference type="Pfam" id="PF05695">
    <property type="entry name" value="Ycf2"/>
    <property type="match status" value="1"/>
</dbReference>
<name>A0AA88WZV0_9ASTE</name>
<feature type="domain" description="Ycf2 N-terminal" evidence="1">
    <location>
        <begin position="34"/>
        <end position="95"/>
    </location>
</feature>
<comment type="caution">
    <text evidence="2">The sequence shown here is derived from an EMBL/GenBank/DDBJ whole genome shotgun (WGS) entry which is preliminary data.</text>
</comment>
<proteinExistence type="predicted"/>
<reference evidence="2" key="1">
    <citation type="submission" date="2022-12" db="EMBL/GenBank/DDBJ databases">
        <title>Draft genome assemblies for two species of Escallonia (Escalloniales).</title>
        <authorList>
            <person name="Chanderbali A."/>
            <person name="Dervinis C."/>
            <person name="Anghel I."/>
            <person name="Soltis D."/>
            <person name="Soltis P."/>
            <person name="Zapata F."/>
        </authorList>
    </citation>
    <scope>NUCLEOTIDE SEQUENCE</scope>
    <source>
        <strain evidence="2">UCBG64.0493</strain>
        <tissue evidence="2">Leaf</tissue>
    </source>
</reference>
<dbReference type="Proteomes" id="UP001188597">
    <property type="component" value="Unassembled WGS sequence"/>
</dbReference>
<evidence type="ECO:0000313" key="2">
    <source>
        <dbReference type="EMBL" id="KAK3036004.1"/>
    </source>
</evidence>
<dbReference type="AlphaFoldDB" id="A0AA88WZV0"/>
<protein>
    <recommendedName>
        <fullName evidence="1">Ycf2 N-terminal domain-containing protein</fullName>
    </recommendedName>
</protein>
<keyword evidence="3" id="KW-1185">Reference proteome</keyword>
<organism evidence="2 3">
    <name type="scientific">Escallonia herrerae</name>
    <dbReference type="NCBI Taxonomy" id="1293975"/>
    <lineage>
        <taxon>Eukaryota</taxon>
        <taxon>Viridiplantae</taxon>
        <taxon>Streptophyta</taxon>
        <taxon>Embryophyta</taxon>
        <taxon>Tracheophyta</taxon>
        <taxon>Spermatophyta</taxon>
        <taxon>Magnoliopsida</taxon>
        <taxon>eudicotyledons</taxon>
        <taxon>Gunneridae</taxon>
        <taxon>Pentapetalae</taxon>
        <taxon>asterids</taxon>
        <taxon>campanulids</taxon>
        <taxon>Escalloniales</taxon>
        <taxon>Escalloniaceae</taxon>
        <taxon>Escallonia</taxon>
    </lineage>
</organism>
<gene>
    <name evidence="2" type="ORF">RJ639_031177</name>
</gene>
<evidence type="ECO:0000259" key="1">
    <source>
        <dbReference type="Pfam" id="PF05695"/>
    </source>
</evidence>
<sequence length="95" mass="11052">MILNMFLASSRETSGLFLYKSVLNFICGNSTKISSLGKNLPESDFLRNVSRDNLFWLDNVWLVNKNNDRFFSKVRNVSLNIQYDFTRSSFGKVRD</sequence>
<dbReference type="EMBL" id="JAVXUP010000160">
    <property type="protein sequence ID" value="KAK3036004.1"/>
    <property type="molecule type" value="Genomic_DNA"/>
</dbReference>
<evidence type="ECO:0000313" key="3">
    <source>
        <dbReference type="Proteomes" id="UP001188597"/>
    </source>
</evidence>
<accession>A0AA88WZV0</accession>